<dbReference type="EMBL" id="JBHDLN010000010">
    <property type="protein sequence ID" value="MFB0844609.1"/>
    <property type="molecule type" value="Genomic_DNA"/>
</dbReference>
<dbReference type="Gene3D" id="3.40.30.120">
    <property type="match status" value="1"/>
</dbReference>
<keyword evidence="4" id="KW-0472">Membrane</keyword>
<reference evidence="6 7" key="1">
    <citation type="submission" date="2024-09" db="EMBL/GenBank/DDBJ databases">
        <authorList>
            <person name="Makale K.P.P."/>
            <person name="Makhzoum A."/>
            <person name="Rantong G."/>
            <person name="Rahube T.O."/>
        </authorList>
    </citation>
    <scope>NUCLEOTIDE SEQUENCE [LARGE SCALE GENOMIC DNA]</scope>
    <source>
        <strain evidence="6 7">KM_D13</strain>
    </source>
</reference>
<feature type="transmembrane region" description="Helical" evidence="4">
    <location>
        <begin position="6"/>
        <end position="24"/>
    </location>
</feature>
<feature type="domain" description="FAD-binding" evidence="5">
    <location>
        <begin position="6"/>
        <end position="364"/>
    </location>
</feature>
<organism evidence="6 7">
    <name type="scientific">Paenibacillus oleatilyticus</name>
    <dbReference type="NCBI Taxonomy" id="2594886"/>
    <lineage>
        <taxon>Bacteria</taxon>
        <taxon>Bacillati</taxon>
        <taxon>Bacillota</taxon>
        <taxon>Bacilli</taxon>
        <taxon>Bacillales</taxon>
        <taxon>Paenibacillaceae</taxon>
        <taxon>Paenibacillus</taxon>
    </lineage>
</organism>
<evidence type="ECO:0000256" key="1">
    <source>
        <dbReference type="ARBA" id="ARBA00001974"/>
    </source>
</evidence>
<comment type="caution">
    <text evidence="6">The sequence shown here is derived from an EMBL/GenBank/DDBJ whole genome shotgun (WGS) entry which is preliminary data.</text>
</comment>
<dbReference type="PRINTS" id="PR00420">
    <property type="entry name" value="RNGMNOXGNASE"/>
</dbReference>
<dbReference type="Gene3D" id="3.30.9.10">
    <property type="entry name" value="D-Amino Acid Oxidase, subunit A, domain 2"/>
    <property type="match status" value="1"/>
</dbReference>
<dbReference type="InterPro" id="IPR050641">
    <property type="entry name" value="RIFMO-like"/>
</dbReference>
<dbReference type="PANTHER" id="PTHR43004:SF19">
    <property type="entry name" value="BINDING MONOOXYGENASE, PUTATIVE (JCVI)-RELATED"/>
    <property type="match status" value="1"/>
</dbReference>
<keyword evidence="3" id="KW-0274">FAD</keyword>
<dbReference type="SUPFAM" id="SSF51905">
    <property type="entry name" value="FAD/NAD(P)-binding domain"/>
    <property type="match status" value="1"/>
</dbReference>
<dbReference type="Pfam" id="PF21274">
    <property type="entry name" value="Rng_hyd_C"/>
    <property type="match status" value="1"/>
</dbReference>
<dbReference type="RefSeq" id="WP_373954751.1">
    <property type="nucleotide sequence ID" value="NZ_JBHDLN010000010.1"/>
</dbReference>
<evidence type="ECO:0000256" key="2">
    <source>
        <dbReference type="ARBA" id="ARBA00022630"/>
    </source>
</evidence>
<proteinExistence type="predicted"/>
<evidence type="ECO:0000313" key="7">
    <source>
        <dbReference type="Proteomes" id="UP001575622"/>
    </source>
</evidence>
<evidence type="ECO:0000256" key="4">
    <source>
        <dbReference type="SAM" id="Phobius"/>
    </source>
</evidence>
<dbReference type="Proteomes" id="UP001575622">
    <property type="component" value="Unassembled WGS sequence"/>
</dbReference>
<sequence>MTTYSVPVIIVGGGLVGLSAALFLNRQGISYLLAERHSGTSIHPRSRGFNLRTMELYRNLDLEQAIREAGASLSKSKGMFTAETLASAELDLPQNGVPESTLRLMNPFVPNDDISPTRGNRCTQDVVEPLLLQAARDRGGDLRFSTELRSFRQDIDGVTAELVDRATGTASTVRARYLIAADGAKSPVRQALGISMTDEYSHGFLINIYFQADLRDVVQGREFSICNILHPEATGMLVAINNSDRWCFHAPYDPQNESPEDYTPERCKDLLAKALGFPGLDIRILSVLPWEAAEGVAERFQAGRVFLAGDAAHVMPPTGGFGANTGVQDAHNLAWKLAAVLRGHAGPGLLETYENERRPVARFTAKQAGLIAANSMLSLFKGRTEGTLANVLVNAMGYRYKSTAVLANDDSEAPQDQPEFHAAPGTRAPHVWVGHRSGRISTLDLFERSFVLVAGPDGASWHAAAETARRRLGIGIDCYLLGPDGDLSDPDGLGQQAFRLSPGGAVLVRPDGFVAWRSDDGGTDDYGQTLVLALMQILSRESGGHPAQDA</sequence>
<gene>
    <name evidence="6" type="ORF">ACEU3E_20675</name>
</gene>
<comment type="cofactor">
    <cofactor evidence="1">
        <name>FAD</name>
        <dbReference type="ChEBI" id="CHEBI:57692"/>
    </cofactor>
</comment>
<name>A0ABV4V3E6_9BACL</name>
<keyword evidence="2" id="KW-0285">Flavoprotein</keyword>
<dbReference type="PANTHER" id="PTHR43004">
    <property type="entry name" value="TRK SYSTEM POTASSIUM UPTAKE PROTEIN"/>
    <property type="match status" value="1"/>
</dbReference>
<protein>
    <submittedName>
        <fullName evidence="6">FAD-dependent oxidoreductase</fullName>
    </submittedName>
</protein>
<keyword evidence="4" id="KW-1133">Transmembrane helix</keyword>
<dbReference type="InterPro" id="IPR002938">
    <property type="entry name" value="FAD-bd"/>
</dbReference>
<dbReference type="InterPro" id="IPR036188">
    <property type="entry name" value="FAD/NAD-bd_sf"/>
</dbReference>
<evidence type="ECO:0000256" key="3">
    <source>
        <dbReference type="ARBA" id="ARBA00022827"/>
    </source>
</evidence>
<keyword evidence="7" id="KW-1185">Reference proteome</keyword>
<keyword evidence="4" id="KW-0812">Transmembrane</keyword>
<accession>A0ABV4V3E6</accession>
<dbReference type="Gene3D" id="3.50.50.60">
    <property type="entry name" value="FAD/NAD(P)-binding domain"/>
    <property type="match status" value="1"/>
</dbReference>
<dbReference type="Pfam" id="PF01494">
    <property type="entry name" value="FAD_binding_3"/>
    <property type="match status" value="1"/>
</dbReference>
<evidence type="ECO:0000313" key="6">
    <source>
        <dbReference type="EMBL" id="MFB0844609.1"/>
    </source>
</evidence>
<evidence type="ECO:0000259" key="5">
    <source>
        <dbReference type="Pfam" id="PF01494"/>
    </source>
</evidence>